<keyword evidence="3" id="KW-0732">Signal</keyword>
<feature type="region of interest" description="Disordered" evidence="2">
    <location>
        <begin position="134"/>
        <end position="157"/>
    </location>
</feature>
<evidence type="ECO:0008006" key="6">
    <source>
        <dbReference type="Google" id="ProtNLM"/>
    </source>
</evidence>
<evidence type="ECO:0000256" key="1">
    <source>
        <dbReference type="SAM" id="Coils"/>
    </source>
</evidence>
<comment type="caution">
    <text evidence="4">The sequence shown here is derived from an EMBL/GenBank/DDBJ whole genome shotgun (WGS) entry which is preliminary data.</text>
</comment>
<dbReference type="EMBL" id="WTYL01000001">
    <property type="protein sequence ID" value="MXP43083.1"/>
    <property type="molecule type" value="Genomic_DNA"/>
</dbReference>
<keyword evidence="1" id="KW-0175">Coiled coil</keyword>
<protein>
    <recommendedName>
        <fullName evidence="6">MetA-pathway of phenol degradation</fullName>
    </recommendedName>
</protein>
<name>A0A845AU60_9SPHN</name>
<accession>A0A845AU60</accession>
<dbReference type="Proteomes" id="UP000431922">
    <property type="component" value="Unassembled WGS sequence"/>
</dbReference>
<feature type="signal peptide" evidence="3">
    <location>
        <begin position="1"/>
        <end position="27"/>
    </location>
</feature>
<feature type="chain" id="PRO_5032962420" description="MetA-pathway of phenol degradation" evidence="3">
    <location>
        <begin position="28"/>
        <end position="466"/>
    </location>
</feature>
<dbReference type="OrthoDB" id="5297564at2"/>
<evidence type="ECO:0000313" key="4">
    <source>
        <dbReference type="EMBL" id="MXP43083.1"/>
    </source>
</evidence>
<evidence type="ECO:0000313" key="5">
    <source>
        <dbReference type="Proteomes" id="UP000431922"/>
    </source>
</evidence>
<proteinExistence type="predicted"/>
<dbReference type="AlphaFoldDB" id="A0A845AU60"/>
<sequence length="466" mass="49634">MRKHHSSHGSILAIAAAGLAAGIPAHAAAQAGEAREIAAEDPAAAAEIASLRSQVSDLEAREAEARRRVEALEARLSRLEQIDAEPISMDDAASIRGRFVAEQSHARPADPAFRRYPTPQFGGVSEFVAVQPEEQPGGDTISAADRKTPAPTAAQEDVTEQQQGAFGRNFGVEMGLTYTHFSNARINLDGFLALDAIFLGTISIDQINADIFTLEPSVDIGLSDRLFVDASLPLLSRTSNFQSGGAGGSAAGLVERTVHGTGIGDASLGLSYRLFPETVSLPDVVLNGRVKFPTGRHPFGIEFVEVEGTEGNLQIPERLSFGTGVYGASLGFSMLKTLDPMIVFGSATYFHNFERSFDDIDEIPDDQPGKVKLGDAFQFGGGLAFALNDKSSISMSYTQRIVERTTLTPGDRDERIVVGSQANVALVNLGATFSLAENMALVTNVGMGLTNDSPDMAVSVRIPYRF</sequence>
<reference evidence="4 5" key="1">
    <citation type="submission" date="2019-12" db="EMBL/GenBank/DDBJ databases">
        <title>Genomic-based taxomic classification of the family Erythrobacteraceae.</title>
        <authorList>
            <person name="Xu L."/>
        </authorList>
    </citation>
    <scope>NUCLEOTIDE SEQUENCE [LARGE SCALE GENOMIC DNA]</scope>
    <source>
        <strain evidence="4 5">KCTC 42453</strain>
    </source>
</reference>
<feature type="coiled-coil region" evidence="1">
    <location>
        <begin position="48"/>
        <end position="82"/>
    </location>
</feature>
<evidence type="ECO:0000256" key="3">
    <source>
        <dbReference type="SAM" id="SignalP"/>
    </source>
</evidence>
<dbReference type="RefSeq" id="WP_160754732.1">
    <property type="nucleotide sequence ID" value="NZ_WTYL01000001.1"/>
</dbReference>
<keyword evidence="5" id="KW-1185">Reference proteome</keyword>
<organism evidence="4 5">
    <name type="scientific">Allopontixanthobacter sediminis</name>
    <dbReference type="NCBI Taxonomy" id="1689985"/>
    <lineage>
        <taxon>Bacteria</taxon>
        <taxon>Pseudomonadati</taxon>
        <taxon>Pseudomonadota</taxon>
        <taxon>Alphaproteobacteria</taxon>
        <taxon>Sphingomonadales</taxon>
        <taxon>Erythrobacteraceae</taxon>
        <taxon>Allopontixanthobacter</taxon>
    </lineage>
</organism>
<gene>
    <name evidence="4" type="ORF">GRI65_01280</name>
</gene>
<evidence type="ECO:0000256" key="2">
    <source>
        <dbReference type="SAM" id="MobiDB-lite"/>
    </source>
</evidence>